<name>A0A7G2C6P1_9TRYP</name>
<dbReference type="Proteomes" id="UP000515908">
    <property type="component" value="Chromosome 02"/>
</dbReference>
<proteinExistence type="predicted"/>
<evidence type="ECO:0000313" key="2">
    <source>
        <dbReference type="EMBL" id="CAD2213632.1"/>
    </source>
</evidence>
<organism evidence="2 3">
    <name type="scientific">Angomonas deanei</name>
    <dbReference type="NCBI Taxonomy" id="59799"/>
    <lineage>
        <taxon>Eukaryota</taxon>
        <taxon>Discoba</taxon>
        <taxon>Euglenozoa</taxon>
        <taxon>Kinetoplastea</taxon>
        <taxon>Metakinetoplastina</taxon>
        <taxon>Trypanosomatida</taxon>
        <taxon>Trypanosomatidae</taxon>
        <taxon>Strigomonadinae</taxon>
        <taxon>Angomonas</taxon>
    </lineage>
</organism>
<sequence>MYNAKQINTSGVVKRDSGVLHTSSYLQNTSAVKSTRSMSVPMTPILKQNSSRRYTMDHQKSNILNGSSTNSPTLAEVNRQHSNDGPVRRRQCSISFNERTIVKGTEGSCHSFQKNALGDSLSSFGIDTYFPHDSNRNSGSKSIKNSAVRAEMARKLTARNSAQYTALANPLDTSKTSLNHSLTDTSLLGNDDDFVVSSGTRRLKM</sequence>
<dbReference type="AlphaFoldDB" id="A0A7G2C6P1"/>
<gene>
    <name evidence="2" type="ORF">ADEAN_000107500</name>
</gene>
<reference evidence="2 3" key="1">
    <citation type="submission" date="2020-08" db="EMBL/GenBank/DDBJ databases">
        <authorList>
            <person name="Newling K."/>
            <person name="Davey J."/>
            <person name="Forrester S."/>
        </authorList>
    </citation>
    <scope>NUCLEOTIDE SEQUENCE [LARGE SCALE GENOMIC DNA]</scope>
    <source>
        <strain evidence="3">Crithidia deanei Carvalho (ATCC PRA-265)</strain>
    </source>
</reference>
<evidence type="ECO:0000256" key="1">
    <source>
        <dbReference type="SAM" id="MobiDB-lite"/>
    </source>
</evidence>
<feature type="compositionally biased region" description="Polar residues" evidence="1">
    <location>
        <begin position="63"/>
        <end position="73"/>
    </location>
</feature>
<evidence type="ECO:0000313" key="3">
    <source>
        <dbReference type="Proteomes" id="UP000515908"/>
    </source>
</evidence>
<dbReference type="VEuPathDB" id="TriTrypDB:ADEAN_000107500"/>
<dbReference type="EMBL" id="LR877146">
    <property type="protein sequence ID" value="CAD2213632.1"/>
    <property type="molecule type" value="Genomic_DNA"/>
</dbReference>
<accession>A0A7G2C6P1</accession>
<protein>
    <submittedName>
        <fullName evidence="2">Uncharacterized protein</fullName>
    </submittedName>
</protein>
<keyword evidence="3" id="KW-1185">Reference proteome</keyword>
<feature type="region of interest" description="Disordered" evidence="1">
    <location>
        <begin position="63"/>
        <end position="88"/>
    </location>
</feature>